<keyword evidence="1" id="KW-0472">Membrane</keyword>
<keyword evidence="1" id="KW-0812">Transmembrane</keyword>
<keyword evidence="1" id="KW-1133">Transmembrane helix</keyword>
<dbReference type="EMBL" id="JACHIP010000001">
    <property type="protein sequence ID" value="MBB5056214.1"/>
    <property type="molecule type" value="Genomic_DNA"/>
</dbReference>
<accession>A0A7W7ZA99</accession>
<feature type="transmembrane region" description="Helical" evidence="1">
    <location>
        <begin position="72"/>
        <end position="91"/>
    </location>
</feature>
<protein>
    <submittedName>
        <fullName evidence="2">Uncharacterized protein</fullName>
    </submittedName>
</protein>
<feature type="transmembrane region" description="Helical" evidence="1">
    <location>
        <begin position="15"/>
        <end position="36"/>
    </location>
</feature>
<reference evidence="2 3" key="1">
    <citation type="submission" date="2020-08" db="EMBL/GenBank/DDBJ databases">
        <title>Genomic Encyclopedia of Type Strains, Phase IV (KMG-V): Genome sequencing to study the core and pangenomes of soil and plant-associated prokaryotes.</title>
        <authorList>
            <person name="Whitman W."/>
        </authorList>
    </citation>
    <scope>NUCLEOTIDE SEQUENCE [LARGE SCALE GENOMIC DNA]</scope>
    <source>
        <strain evidence="2 3">M8UP14</strain>
    </source>
</reference>
<evidence type="ECO:0000256" key="1">
    <source>
        <dbReference type="SAM" id="Phobius"/>
    </source>
</evidence>
<gene>
    <name evidence="2" type="ORF">HDF16_000883</name>
</gene>
<evidence type="ECO:0000313" key="2">
    <source>
        <dbReference type="EMBL" id="MBB5056214.1"/>
    </source>
</evidence>
<feature type="transmembrane region" description="Helical" evidence="1">
    <location>
        <begin position="48"/>
        <end position="66"/>
    </location>
</feature>
<dbReference type="RefSeq" id="WP_246408641.1">
    <property type="nucleotide sequence ID" value="NZ_JACHIP010000001.1"/>
</dbReference>
<sequence>MSDRLTLQSLAVHALPLWFLVFSLFLPRVALIIAWFDRDLVRFHLDNIISPIMALLLPRVLILVLIYRDEGIGLWFLIHLVVALCVWGGTGGRTYVRRGRRTDDI</sequence>
<name>A0A7W7ZA99_9BACT</name>
<comment type="caution">
    <text evidence="2">The sequence shown here is derived from an EMBL/GenBank/DDBJ whole genome shotgun (WGS) entry which is preliminary data.</text>
</comment>
<dbReference type="AlphaFoldDB" id="A0A7W7ZA99"/>
<proteinExistence type="predicted"/>
<evidence type="ECO:0000313" key="3">
    <source>
        <dbReference type="Proteomes" id="UP000540989"/>
    </source>
</evidence>
<keyword evidence="3" id="KW-1185">Reference proteome</keyword>
<organism evidence="2 3">
    <name type="scientific">Granulicella aggregans</name>
    <dbReference type="NCBI Taxonomy" id="474949"/>
    <lineage>
        <taxon>Bacteria</taxon>
        <taxon>Pseudomonadati</taxon>
        <taxon>Acidobacteriota</taxon>
        <taxon>Terriglobia</taxon>
        <taxon>Terriglobales</taxon>
        <taxon>Acidobacteriaceae</taxon>
        <taxon>Granulicella</taxon>
    </lineage>
</organism>
<dbReference type="Proteomes" id="UP000540989">
    <property type="component" value="Unassembled WGS sequence"/>
</dbReference>